<feature type="active site" evidence="10">
    <location>
        <position position="164"/>
    </location>
</feature>
<dbReference type="GO" id="GO:0007059">
    <property type="term" value="P:chromosome segregation"/>
    <property type="evidence" value="ECO:0007669"/>
    <property type="project" value="UniProtKB-UniRule"/>
</dbReference>
<comment type="subunit">
    <text evidence="10">Forms a cyclic heterotetrameric complex composed of two molecules of XerC and two molecules of XerD.</text>
</comment>
<dbReference type="Proteomes" id="UP000885660">
    <property type="component" value="Unassembled WGS sequence"/>
</dbReference>
<dbReference type="GO" id="GO:0003677">
    <property type="term" value="F:DNA binding"/>
    <property type="evidence" value="ECO:0007669"/>
    <property type="project" value="UniProtKB-UniRule"/>
</dbReference>
<dbReference type="CDD" id="cd00798">
    <property type="entry name" value="INT_XerDC_C"/>
    <property type="match status" value="1"/>
</dbReference>
<gene>
    <name evidence="13" type="primary">xerD</name>
    <name evidence="10" type="synonym">xerC</name>
    <name evidence="13" type="ORF">ENG47_02405</name>
</gene>
<keyword evidence="3 10" id="KW-0963">Cytoplasm</keyword>
<dbReference type="EMBL" id="DRBC01000141">
    <property type="protein sequence ID" value="HDN84596.1"/>
    <property type="molecule type" value="Genomic_DNA"/>
</dbReference>
<dbReference type="InterPro" id="IPR004107">
    <property type="entry name" value="Integrase_SAM-like_N"/>
</dbReference>
<evidence type="ECO:0000256" key="6">
    <source>
        <dbReference type="ARBA" id="ARBA00022908"/>
    </source>
</evidence>
<comment type="similarity">
    <text evidence="10">Belongs to the 'phage' integrase family. XerC subfamily.</text>
</comment>
<comment type="function">
    <text evidence="10">Site-specific tyrosine recombinase, which acts by catalyzing the cutting and rejoining of the recombining DNA molecules. The XerC-XerD complex is essential to convert dimers of the bacterial chromosome into monomers to permit their segregation at cell division. It also contributes to the segregational stability of plasmids.</text>
</comment>
<evidence type="ECO:0000256" key="9">
    <source>
        <dbReference type="ARBA" id="ARBA00023306"/>
    </source>
</evidence>
<dbReference type="InterPro" id="IPR044068">
    <property type="entry name" value="CB"/>
</dbReference>
<dbReference type="SUPFAM" id="SSF56349">
    <property type="entry name" value="DNA breaking-rejoining enzymes"/>
    <property type="match status" value="1"/>
</dbReference>
<dbReference type="PROSITE" id="PS51898">
    <property type="entry name" value="TYR_RECOMBINASE"/>
    <property type="match status" value="1"/>
</dbReference>
<feature type="active site" evidence="10">
    <location>
        <position position="235"/>
    </location>
</feature>
<keyword evidence="8 10" id="KW-0233">DNA recombination</keyword>
<evidence type="ECO:0000256" key="1">
    <source>
        <dbReference type="ARBA" id="ARBA00004496"/>
    </source>
</evidence>
<evidence type="ECO:0000256" key="7">
    <source>
        <dbReference type="ARBA" id="ARBA00023125"/>
    </source>
</evidence>
<comment type="caution">
    <text evidence="13">The sequence shown here is derived from an EMBL/GenBank/DDBJ whole genome shotgun (WGS) entry which is preliminary data.</text>
</comment>
<feature type="active site" evidence="10">
    <location>
        <position position="140"/>
    </location>
</feature>
<dbReference type="GO" id="GO:0005737">
    <property type="term" value="C:cytoplasm"/>
    <property type="evidence" value="ECO:0007669"/>
    <property type="project" value="UniProtKB-SubCell"/>
</dbReference>
<organism evidence="13">
    <name type="scientific">Aerophobetes bacterium</name>
    <dbReference type="NCBI Taxonomy" id="2030807"/>
    <lineage>
        <taxon>Bacteria</taxon>
        <taxon>Candidatus Aerophobota</taxon>
    </lineage>
</organism>
<dbReference type="NCBIfam" id="TIGR02225">
    <property type="entry name" value="recomb_XerD"/>
    <property type="match status" value="1"/>
</dbReference>
<comment type="similarity">
    <text evidence="2">Belongs to the 'phage' integrase family. XerD subfamily.</text>
</comment>
<proteinExistence type="inferred from homology"/>
<evidence type="ECO:0000256" key="3">
    <source>
        <dbReference type="ARBA" id="ARBA00022490"/>
    </source>
</evidence>
<evidence type="ECO:0000256" key="4">
    <source>
        <dbReference type="ARBA" id="ARBA00022618"/>
    </source>
</evidence>
<feature type="domain" description="Core-binding (CB)" evidence="12">
    <location>
        <begin position="1"/>
        <end position="79"/>
    </location>
</feature>
<dbReference type="AlphaFoldDB" id="A0A7V0N0Q0"/>
<dbReference type="PANTHER" id="PTHR30349">
    <property type="entry name" value="PHAGE INTEGRASE-RELATED"/>
    <property type="match status" value="1"/>
</dbReference>
<keyword evidence="9 10" id="KW-0131">Cell cycle</keyword>
<feature type="active site" evidence="10">
    <location>
        <position position="232"/>
    </location>
</feature>
<keyword evidence="5 10" id="KW-0159">Chromosome partition</keyword>
<keyword evidence="4 10" id="KW-0132">Cell division</keyword>
<accession>A0A7V0N0Q0</accession>
<dbReference type="NCBIfam" id="NF040815">
    <property type="entry name" value="recomb_XerA_Arch"/>
    <property type="match status" value="1"/>
</dbReference>
<evidence type="ECO:0000313" key="13">
    <source>
        <dbReference type="EMBL" id="HDN84596.1"/>
    </source>
</evidence>
<name>A0A7V0N0Q0_UNCAE</name>
<evidence type="ECO:0000259" key="12">
    <source>
        <dbReference type="PROSITE" id="PS51900"/>
    </source>
</evidence>
<dbReference type="InterPro" id="IPR023009">
    <property type="entry name" value="Tyrosine_recombinase_XerC/XerD"/>
</dbReference>
<dbReference type="Pfam" id="PF00589">
    <property type="entry name" value="Phage_integrase"/>
    <property type="match status" value="1"/>
</dbReference>
<dbReference type="GO" id="GO:0009037">
    <property type="term" value="F:tyrosine-based site-specific recombinase activity"/>
    <property type="evidence" value="ECO:0007669"/>
    <property type="project" value="UniProtKB-UniRule"/>
</dbReference>
<comment type="subcellular location">
    <subcellularLocation>
        <location evidence="1 10">Cytoplasm</location>
    </subcellularLocation>
</comment>
<dbReference type="InterPro" id="IPR010998">
    <property type="entry name" value="Integrase_recombinase_N"/>
</dbReference>
<dbReference type="Gene3D" id="1.10.443.10">
    <property type="entry name" value="Intergrase catalytic core"/>
    <property type="match status" value="1"/>
</dbReference>
<reference evidence="13" key="1">
    <citation type="journal article" date="2020" name="mSystems">
        <title>Genome- and Community-Level Interaction Insights into Carbon Utilization and Element Cycling Functions of Hydrothermarchaeota in Hydrothermal Sediment.</title>
        <authorList>
            <person name="Zhou Z."/>
            <person name="Liu Y."/>
            <person name="Xu W."/>
            <person name="Pan J."/>
            <person name="Luo Z.H."/>
            <person name="Li M."/>
        </authorList>
    </citation>
    <scope>NUCLEOTIDE SEQUENCE [LARGE SCALE GENOMIC DNA]</scope>
    <source>
        <strain evidence="13">HyVt-219</strain>
    </source>
</reference>
<dbReference type="PROSITE" id="PS51900">
    <property type="entry name" value="CB"/>
    <property type="match status" value="1"/>
</dbReference>
<dbReference type="PANTHER" id="PTHR30349:SF81">
    <property type="entry name" value="TYROSINE RECOMBINASE XERC"/>
    <property type="match status" value="1"/>
</dbReference>
<evidence type="ECO:0000256" key="5">
    <source>
        <dbReference type="ARBA" id="ARBA00022829"/>
    </source>
</evidence>
<dbReference type="InterPro" id="IPR011932">
    <property type="entry name" value="Recomb_XerD"/>
</dbReference>
<keyword evidence="7 10" id="KW-0238">DNA-binding</keyword>
<feature type="active site" description="O-(3'-phospho-DNA)-tyrosine intermediate" evidence="10">
    <location>
        <position position="267"/>
    </location>
</feature>
<evidence type="ECO:0000256" key="8">
    <source>
        <dbReference type="ARBA" id="ARBA00023172"/>
    </source>
</evidence>
<sequence length="286" mass="33129">MLISSFLDHLRVERGLSENTLLSYKRDLYQFLKWLSCNLKDVDSKILGRYIRYLKDKGLSSSSISRKLSSIRMLYKFLLAEGVIKVDPLQDITSPRRERKIPAYLSFKEVQDLLEAPSVDSFIGLRDKALLETLYATGIRISELTGLNRSDVNLKSGWLKVKGKGSRERMVPLGREAIRWIRGYLKERGRGEGLDSPLFCNRYGKRISRQSCWKIVKKYARKAGIEKAISPHTIRHSFATHLLSREADLRSVQELLGHVNISTTQIYTHITQERLKRIYKMYHPRA</sequence>
<protein>
    <recommendedName>
        <fullName evidence="10">Tyrosine recombinase XerC</fullName>
    </recommendedName>
</protein>
<dbReference type="NCBIfam" id="NF001399">
    <property type="entry name" value="PRK00283.1"/>
    <property type="match status" value="1"/>
</dbReference>
<feature type="domain" description="Tyr recombinase" evidence="11">
    <location>
        <begin position="100"/>
        <end position="280"/>
    </location>
</feature>
<keyword evidence="6 10" id="KW-0229">DNA integration</keyword>
<dbReference type="GO" id="GO:0006313">
    <property type="term" value="P:DNA transposition"/>
    <property type="evidence" value="ECO:0007669"/>
    <property type="project" value="UniProtKB-UniRule"/>
</dbReference>
<dbReference type="InterPro" id="IPR011010">
    <property type="entry name" value="DNA_brk_join_enz"/>
</dbReference>
<dbReference type="InterPro" id="IPR050090">
    <property type="entry name" value="Tyrosine_recombinase_XerCD"/>
</dbReference>
<evidence type="ECO:0000256" key="2">
    <source>
        <dbReference type="ARBA" id="ARBA00010450"/>
    </source>
</evidence>
<dbReference type="Pfam" id="PF02899">
    <property type="entry name" value="Phage_int_SAM_1"/>
    <property type="match status" value="1"/>
</dbReference>
<dbReference type="GO" id="GO:0051301">
    <property type="term" value="P:cell division"/>
    <property type="evidence" value="ECO:0007669"/>
    <property type="project" value="UniProtKB-KW"/>
</dbReference>
<dbReference type="InterPro" id="IPR013762">
    <property type="entry name" value="Integrase-like_cat_sf"/>
</dbReference>
<evidence type="ECO:0000256" key="10">
    <source>
        <dbReference type="HAMAP-Rule" id="MF_01808"/>
    </source>
</evidence>
<evidence type="ECO:0000259" key="11">
    <source>
        <dbReference type="PROSITE" id="PS51898"/>
    </source>
</evidence>
<dbReference type="Gene3D" id="1.10.150.130">
    <property type="match status" value="1"/>
</dbReference>
<feature type="active site" evidence="10">
    <location>
        <position position="258"/>
    </location>
</feature>
<dbReference type="InterPro" id="IPR002104">
    <property type="entry name" value="Integrase_catalytic"/>
</dbReference>
<dbReference type="HAMAP" id="MF_01808">
    <property type="entry name" value="Recomb_XerC_XerD"/>
    <property type="match status" value="1"/>
</dbReference>